<evidence type="ECO:0000313" key="1">
    <source>
        <dbReference type="EMBL" id="TDQ31174.1"/>
    </source>
</evidence>
<organism evidence="1 2">
    <name type="scientific">Zeaxanthinibacter enoshimensis</name>
    <dbReference type="NCBI Taxonomy" id="392009"/>
    <lineage>
        <taxon>Bacteria</taxon>
        <taxon>Pseudomonadati</taxon>
        <taxon>Bacteroidota</taxon>
        <taxon>Flavobacteriia</taxon>
        <taxon>Flavobacteriales</taxon>
        <taxon>Flavobacteriaceae</taxon>
        <taxon>Zeaxanthinibacter</taxon>
    </lineage>
</organism>
<evidence type="ECO:0000313" key="2">
    <source>
        <dbReference type="Proteomes" id="UP000295468"/>
    </source>
</evidence>
<accession>A0A4R6TJV7</accession>
<dbReference type="EMBL" id="SNYI01000002">
    <property type="protein sequence ID" value="TDQ31174.1"/>
    <property type="molecule type" value="Genomic_DNA"/>
</dbReference>
<comment type="caution">
    <text evidence="1">The sequence shown here is derived from an EMBL/GenBank/DDBJ whole genome shotgun (WGS) entry which is preliminary data.</text>
</comment>
<dbReference type="Proteomes" id="UP000295468">
    <property type="component" value="Unassembled WGS sequence"/>
</dbReference>
<keyword evidence="2" id="KW-1185">Reference proteome</keyword>
<gene>
    <name evidence="1" type="ORF">CLV82_1876</name>
</gene>
<dbReference type="AlphaFoldDB" id="A0A4R6TJV7"/>
<proteinExistence type="predicted"/>
<name>A0A4R6TJV7_9FLAO</name>
<reference evidence="1 2" key="1">
    <citation type="submission" date="2019-03" db="EMBL/GenBank/DDBJ databases">
        <title>Genomic Encyclopedia of Archaeal and Bacterial Type Strains, Phase II (KMG-II): from individual species to whole genera.</title>
        <authorList>
            <person name="Goeker M."/>
        </authorList>
    </citation>
    <scope>NUCLEOTIDE SEQUENCE [LARGE SCALE GENOMIC DNA]</scope>
    <source>
        <strain evidence="1 2">DSM 18435</strain>
    </source>
</reference>
<sequence length="60" mass="7074">MLYHILLFSDNSIELNNNDEVFYPETPYIGKVDLPFFVENLTQINRNISILISFAHICQR</sequence>
<protein>
    <submittedName>
        <fullName evidence="1">Uncharacterized protein</fullName>
    </submittedName>
</protein>